<reference evidence="5" key="1">
    <citation type="submission" date="2016-08" db="EMBL/GenBank/DDBJ databases">
        <title>Complete Genome Seqeunce of Paenibacillus sp. nov. IHBB 9852 from high altitute lake of Indian trans-Himalayas.</title>
        <authorList>
            <person name="Kiran S."/>
            <person name="Swarnkar M.K."/>
            <person name="Rana A."/>
            <person name="Tewari R."/>
            <person name="Gulati A."/>
        </authorList>
    </citation>
    <scope>NUCLEOTIDE SEQUENCE [LARGE SCALE GENOMIC DNA]</scope>
    <source>
        <strain evidence="5">IHBB 9852</strain>
    </source>
</reference>
<evidence type="ECO:0000256" key="1">
    <source>
        <dbReference type="ARBA" id="ARBA00034221"/>
    </source>
</evidence>
<dbReference type="InterPro" id="IPR001279">
    <property type="entry name" value="Metallo-B-lactamas"/>
</dbReference>
<dbReference type="SUPFAM" id="SSF56281">
    <property type="entry name" value="Metallo-hydrolase/oxidoreductase"/>
    <property type="match status" value="1"/>
</dbReference>
<dbReference type="KEGG" id="pib:BBD41_07470"/>
<evidence type="ECO:0000313" key="5">
    <source>
        <dbReference type="EMBL" id="ANY72434.1"/>
    </source>
</evidence>
<name>A0A1B2DXH0_9BACL</name>
<feature type="domain" description="Metallo-beta-lactamase" evidence="4">
    <location>
        <begin position="33"/>
        <end position="246"/>
    </location>
</feature>
<dbReference type="InterPro" id="IPR036866">
    <property type="entry name" value="RibonucZ/Hydroxyglut_hydro"/>
</dbReference>
<dbReference type="Pfam" id="PF21221">
    <property type="entry name" value="B_lactamase-like_C"/>
    <property type="match status" value="1"/>
</dbReference>
<gene>
    <name evidence="5" type="ORF">BBD41_07470</name>
</gene>
<evidence type="ECO:0000259" key="4">
    <source>
        <dbReference type="SMART" id="SM00849"/>
    </source>
</evidence>
<dbReference type="PANTHER" id="PTHR23131:SF4">
    <property type="entry name" value="METALLO-BETA-LACTAMASE SUPERFAMILY POTEIN"/>
    <property type="match status" value="1"/>
</dbReference>
<sequence>MNKNHKGEHPDICRLDEHELIQVKITLANPLRWVNSYVLQGEEGITILDPGPRTADSEQEWLKALSSLSIGFGDIASVVLTHHHPDHYGLAGWFQERSGADVWMSQRAYEEAGLMWGTNSSMDRALPAYFRRHGMPEARLAELPGHLNSFFPQVNPQPKVSLLREGVPLRMGGRLWLPIETAGHAPGHLSFFHEGSGALLCGDAVLPQISPNVSLLPGSDPQPLASFLAGLRRLRELHVRTAYPGHRHPFTHFRERIDALLLHHEERLTDIAGKLGAAGRLTAFEACTALFGDKLGIHQLRFAMCEALAHLAELVTRGHAEQLDAGDGTSYFAVRKRP</sequence>
<proteinExistence type="predicted"/>
<dbReference type="AlphaFoldDB" id="A0A1B2DXH0"/>
<dbReference type="Pfam" id="PF00753">
    <property type="entry name" value="Lactamase_B"/>
    <property type="match status" value="1"/>
</dbReference>
<dbReference type="SMART" id="SM00849">
    <property type="entry name" value="Lactamase_B"/>
    <property type="match status" value="1"/>
</dbReference>
<evidence type="ECO:0000256" key="3">
    <source>
        <dbReference type="ARBA" id="ARBA00048505"/>
    </source>
</evidence>
<dbReference type="GO" id="GO:0016787">
    <property type="term" value="F:hydrolase activity"/>
    <property type="evidence" value="ECO:0007669"/>
    <property type="project" value="UniProtKB-KW"/>
</dbReference>
<dbReference type="InterPro" id="IPR050662">
    <property type="entry name" value="Sec-metab_biosynth-thioest"/>
</dbReference>
<dbReference type="InterPro" id="IPR048933">
    <property type="entry name" value="B_lactamase-like_C"/>
</dbReference>
<comment type="function">
    <text evidence="2">Counteracts the endogenous Pycsar antiviral defense system. Phosphodiesterase that enables metal-dependent hydrolysis of host cyclic nucleotide Pycsar defense signals such as cCMP and cUMP.</text>
</comment>
<accession>A0A1B2DXH0</accession>
<comment type="catalytic activity">
    <reaction evidence="1">
        <text>3',5'-cyclic CMP + H2O = CMP + H(+)</text>
        <dbReference type="Rhea" id="RHEA:72675"/>
        <dbReference type="ChEBI" id="CHEBI:15377"/>
        <dbReference type="ChEBI" id="CHEBI:15378"/>
        <dbReference type="ChEBI" id="CHEBI:58003"/>
        <dbReference type="ChEBI" id="CHEBI:60377"/>
    </reaction>
    <physiologicalReaction direction="left-to-right" evidence="1">
        <dbReference type="Rhea" id="RHEA:72676"/>
    </physiologicalReaction>
</comment>
<evidence type="ECO:0000256" key="2">
    <source>
        <dbReference type="ARBA" id="ARBA00034301"/>
    </source>
</evidence>
<dbReference type="InterPro" id="IPR036388">
    <property type="entry name" value="WH-like_DNA-bd_sf"/>
</dbReference>
<protein>
    <submittedName>
        <fullName evidence="5">Hydrolase</fullName>
    </submittedName>
</protein>
<dbReference type="Gene3D" id="3.60.15.10">
    <property type="entry name" value="Ribonuclease Z/Hydroxyacylglutathione hydrolase-like"/>
    <property type="match status" value="1"/>
</dbReference>
<organism evidence="5">
    <name type="scientific">Paenibacillus ihbetae</name>
    <dbReference type="NCBI Taxonomy" id="1870820"/>
    <lineage>
        <taxon>Bacteria</taxon>
        <taxon>Bacillati</taxon>
        <taxon>Bacillota</taxon>
        <taxon>Bacilli</taxon>
        <taxon>Bacillales</taxon>
        <taxon>Paenibacillaceae</taxon>
        <taxon>Paenibacillus</taxon>
    </lineage>
</organism>
<dbReference type="EMBL" id="CP016809">
    <property type="protein sequence ID" value="ANY72434.1"/>
    <property type="molecule type" value="Genomic_DNA"/>
</dbReference>
<keyword evidence="5" id="KW-0378">Hydrolase</keyword>
<dbReference type="RefSeq" id="WP_099477151.1">
    <property type="nucleotide sequence ID" value="NZ_CP016809.1"/>
</dbReference>
<dbReference type="Gene3D" id="1.10.10.10">
    <property type="entry name" value="Winged helix-like DNA-binding domain superfamily/Winged helix DNA-binding domain"/>
    <property type="match status" value="1"/>
</dbReference>
<comment type="catalytic activity">
    <reaction evidence="3">
        <text>3',5'-cyclic UMP + H2O = UMP + H(+)</text>
        <dbReference type="Rhea" id="RHEA:70575"/>
        <dbReference type="ChEBI" id="CHEBI:15377"/>
        <dbReference type="ChEBI" id="CHEBI:15378"/>
        <dbReference type="ChEBI" id="CHEBI:57865"/>
        <dbReference type="ChEBI" id="CHEBI:184387"/>
    </reaction>
    <physiologicalReaction direction="left-to-right" evidence="3">
        <dbReference type="Rhea" id="RHEA:70576"/>
    </physiologicalReaction>
</comment>
<dbReference type="PANTHER" id="PTHR23131">
    <property type="entry name" value="ENDORIBONUCLEASE LACTB2"/>
    <property type="match status" value="1"/>
</dbReference>
<dbReference type="CDD" id="cd07725">
    <property type="entry name" value="TTHA1429-like_MBL-fold"/>
    <property type="match status" value="1"/>
</dbReference>